<feature type="region of interest" description="Disordered" evidence="1">
    <location>
        <begin position="152"/>
        <end position="212"/>
    </location>
</feature>
<dbReference type="OrthoDB" id="10316698at2759"/>
<dbReference type="GeneID" id="30178461"/>
<evidence type="ECO:0000256" key="1">
    <source>
        <dbReference type="SAM" id="MobiDB-lite"/>
    </source>
</evidence>
<gene>
    <name evidence="2" type="ORF">PICMEDRAFT_17846</name>
</gene>
<reference evidence="2 3" key="1">
    <citation type="journal article" date="2016" name="Proc. Natl. Acad. Sci. U.S.A.">
        <title>Comparative genomics of biotechnologically important yeasts.</title>
        <authorList>
            <person name="Riley R."/>
            <person name="Haridas S."/>
            <person name="Wolfe K.H."/>
            <person name="Lopes M.R."/>
            <person name="Hittinger C.T."/>
            <person name="Goeker M."/>
            <person name="Salamov A.A."/>
            <person name="Wisecaver J.H."/>
            <person name="Long T.M."/>
            <person name="Calvey C.H."/>
            <person name="Aerts A.L."/>
            <person name="Barry K.W."/>
            <person name="Choi C."/>
            <person name="Clum A."/>
            <person name="Coughlan A.Y."/>
            <person name="Deshpande S."/>
            <person name="Douglass A.P."/>
            <person name="Hanson S.J."/>
            <person name="Klenk H.-P."/>
            <person name="LaButti K.M."/>
            <person name="Lapidus A."/>
            <person name="Lindquist E.A."/>
            <person name="Lipzen A.M."/>
            <person name="Meier-Kolthoff J.P."/>
            <person name="Ohm R.A."/>
            <person name="Otillar R.P."/>
            <person name="Pangilinan J.L."/>
            <person name="Peng Y."/>
            <person name="Rokas A."/>
            <person name="Rosa C.A."/>
            <person name="Scheuner C."/>
            <person name="Sibirny A.A."/>
            <person name="Slot J.C."/>
            <person name="Stielow J.B."/>
            <person name="Sun H."/>
            <person name="Kurtzman C.P."/>
            <person name="Blackwell M."/>
            <person name="Grigoriev I.V."/>
            <person name="Jeffries T.W."/>
        </authorList>
    </citation>
    <scope>NUCLEOTIDE SEQUENCE [LARGE SCALE GENOMIC DNA]</scope>
    <source>
        <strain evidence="2 3">NRRL Y-2026</strain>
    </source>
</reference>
<dbReference type="Proteomes" id="UP000094455">
    <property type="component" value="Unassembled WGS sequence"/>
</dbReference>
<sequence length="444" mass="50452">MNSVATYENLSNGFSGQSDFSATIGSACSSEEILYRVFSDNMFREDDDSKKTVKFGDVIVEDEAPLYEVDSPNDNKGNLLLSMFAHTHEKDSKAFNLQSNGSATEEEEEPLETKDNCKWYSDYPKVDNNANSEDNGNLTTDGSQANLCNDKLRTLREKPLRSNTERLETKNSPIHIPKDTFTSIEMDKTVSKPLESSSPKTPRSRRKAPRQKAILKEQNEKLIEQTMALSSCITVQQQTINNYETLVLDIQRDFDKVKAKYEACLQENIISGQNLEAATEAFESTKFQLDALSKIKELGISDDSYAPKFGNFSAYSEQNYEIMRNLIYELQHKNTCLEEVCSLLSKKMNSMYRYTIAPALHLASSDIESTNETLSFDSKNSIQEYMDASYSIFENIQKLTRVGESGEDYENEKVRAINDIEAYFDHLNSLVVDKLEDLVRRKPQ</sequence>
<feature type="compositionally biased region" description="Basic and acidic residues" evidence="1">
    <location>
        <begin position="152"/>
        <end position="169"/>
    </location>
</feature>
<evidence type="ECO:0000313" key="2">
    <source>
        <dbReference type="EMBL" id="ODQ45373.1"/>
    </source>
</evidence>
<evidence type="ECO:0000313" key="3">
    <source>
        <dbReference type="Proteomes" id="UP000094455"/>
    </source>
</evidence>
<organism evidence="2 3">
    <name type="scientific">Pichia membranifaciens NRRL Y-2026</name>
    <dbReference type="NCBI Taxonomy" id="763406"/>
    <lineage>
        <taxon>Eukaryota</taxon>
        <taxon>Fungi</taxon>
        <taxon>Dikarya</taxon>
        <taxon>Ascomycota</taxon>
        <taxon>Saccharomycotina</taxon>
        <taxon>Pichiomycetes</taxon>
        <taxon>Pichiales</taxon>
        <taxon>Pichiaceae</taxon>
        <taxon>Pichia</taxon>
    </lineage>
</organism>
<name>A0A1E3NJ48_9ASCO</name>
<keyword evidence="3" id="KW-1185">Reference proteome</keyword>
<dbReference type="EMBL" id="KV454005">
    <property type="protein sequence ID" value="ODQ45373.1"/>
    <property type="molecule type" value="Genomic_DNA"/>
</dbReference>
<dbReference type="AlphaFoldDB" id="A0A1E3NJ48"/>
<feature type="region of interest" description="Disordered" evidence="1">
    <location>
        <begin position="94"/>
        <end position="120"/>
    </location>
</feature>
<accession>A0A1E3NJ48</accession>
<dbReference type="RefSeq" id="XP_019016486.1">
    <property type="nucleotide sequence ID" value="XM_019161774.1"/>
</dbReference>
<proteinExistence type="predicted"/>
<protein>
    <submittedName>
        <fullName evidence="2">Uncharacterized protein</fullName>
    </submittedName>
</protein>